<feature type="transmembrane region" description="Helical" evidence="2">
    <location>
        <begin position="289"/>
        <end position="311"/>
    </location>
</feature>
<feature type="transmembrane region" description="Helical" evidence="2">
    <location>
        <begin position="101"/>
        <end position="122"/>
    </location>
</feature>
<feature type="region of interest" description="Disordered" evidence="1">
    <location>
        <begin position="329"/>
        <end position="365"/>
    </location>
</feature>
<keyword evidence="2" id="KW-0812">Transmembrane</keyword>
<keyword evidence="5" id="KW-1185">Reference proteome</keyword>
<dbReference type="GO" id="GO:0016020">
    <property type="term" value="C:membrane"/>
    <property type="evidence" value="ECO:0007669"/>
    <property type="project" value="TreeGrafter"/>
</dbReference>
<feature type="transmembrane region" description="Helical" evidence="2">
    <location>
        <begin position="223"/>
        <end position="243"/>
    </location>
</feature>
<dbReference type="AlphaFoldDB" id="A0A7G5FIR2"/>
<feature type="transmembrane region" description="Helical" evidence="2">
    <location>
        <begin position="162"/>
        <end position="179"/>
    </location>
</feature>
<evidence type="ECO:0000256" key="2">
    <source>
        <dbReference type="SAM" id="Phobius"/>
    </source>
</evidence>
<feature type="transmembrane region" description="Helical" evidence="2">
    <location>
        <begin position="131"/>
        <end position="150"/>
    </location>
</feature>
<dbReference type="InterPro" id="IPR050879">
    <property type="entry name" value="Acyltransferase_3"/>
</dbReference>
<gene>
    <name evidence="4" type="ORF">HW450_08710</name>
</gene>
<protein>
    <submittedName>
        <fullName evidence="4">Acyltransferase</fullName>
    </submittedName>
</protein>
<organism evidence="4 5">
    <name type="scientific">Corynebacterium hindlerae</name>
    <dbReference type="NCBI Taxonomy" id="699041"/>
    <lineage>
        <taxon>Bacteria</taxon>
        <taxon>Bacillati</taxon>
        <taxon>Actinomycetota</taxon>
        <taxon>Actinomycetes</taxon>
        <taxon>Mycobacteriales</taxon>
        <taxon>Corynebacteriaceae</taxon>
        <taxon>Corynebacterium</taxon>
    </lineage>
</organism>
<dbReference type="InterPro" id="IPR002656">
    <property type="entry name" value="Acyl_transf_3_dom"/>
</dbReference>
<keyword evidence="2" id="KW-0472">Membrane</keyword>
<accession>A0A7G5FIR2</accession>
<evidence type="ECO:0000313" key="5">
    <source>
        <dbReference type="Proteomes" id="UP000515570"/>
    </source>
</evidence>
<dbReference type="Proteomes" id="UP000515570">
    <property type="component" value="Chromosome"/>
</dbReference>
<sequence length="365" mass="40256">MLTHVSFQTGGNPASVLARFDFFVPVFFALSAFVLWRRYDGNARRYYWHRAVRILPAYLVTVASVFLLLPDAFGSSLPMILANLTLTQIYVPDALAPGLTHLWSLCVEVAFYVVLPLIALALRRLPSRTRVLAIFLFSLLSLGWAFVPFVEATPAPGLPNLQIFPISYTCWFAVGMIAAELEGRVRIPGPAYLYWGLALVVAWGAAQPWFGPLGLTHPTPWEFMRRVLAGMTFGALVFLPVALGRGAGFLTSGPMQHLGKWSYAIFLWHVPMLAWAFPLLGVAQFSGQFWQVLAVTVALAVPVSAASYYFVEEPARRLLGRVASVRQHQRREAHTAGEGHEPLVARVGGARPRGMGEPQSSQPNP</sequence>
<name>A0A7G5FIR2_9CORY</name>
<evidence type="ECO:0000313" key="4">
    <source>
        <dbReference type="EMBL" id="QMV86503.1"/>
    </source>
</evidence>
<feature type="domain" description="Acyltransferase 3" evidence="3">
    <location>
        <begin position="9"/>
        <end position="304"/>
    </location>
</feature>
<dbReference type="GO" id="GO:0016747">
    <property type="term" value="F:acyltransferase activity, transferring groups other than amino-acyl groups"/>
    <property type="evidence" value="ECO:0007669"/>
    <property type="project" value="InterPro"/>
</dbReference>
<dbReference type="GO" id="GO:0009103">
    <property type="term" value="P:lipopolysaccharide biosynthetic process"/>
    <property type="evidence" value="ECO:0007669"/>
    <property type="project" value="TreeGrafter"/>
</dbReference>
<evidence type="ECO:0000259" key="3">
    <source>
        <dbReference type="Pfam" id="PF01757"/>
    </source>
</evidence>
<feature type="transmembrane region" description="Helical" evidence="2">
    <location>
        <begin position="57"/>
        <end position="81"/>
    </location>
</feature>
<proteinExistence type="predicted"/>
<feature type="transmembrane region" description="Helical" evidence="2">
    <location>
        <begin position="16"/>
        <end position="36"/>
    </location>
</feature>
<evidence type="ECO:0000256" key="1">
    <source>
        <dbReference type="SAM" id="MobiDB-lite"/>
    </source>
</evidence>
<dbReference type="EMBL" id="CP059833">
    <property type="protein sequence ID" value="QMV86503.1"/>
    <property type="molecule type" value="Genomic_DNA"/>
</dbReference>
<keyword evidence="2" id="KW-1133">Transmembrane helix</keyword>
<feature type="transmembrane region" description="Helical" evidence="2">
    <location>
        <begin position="263"/>
        <end position="283"/>
    </location>
</feature>
<dbReference type="PANTHER" id="PTHR23028:SF53">
    <property type="entry name" value="ACYL_TRANSF_3 DOMAIN-CONTAINING PROTEIN"/>
    <property type="match status" value="1"/>
</dbReference>
<keyword evidence="4" id="KW-0012">Acyltransferase</keyword>
<dbReference type="Pfam" id="PF01757">
    <property type="entry name" value="Acyl_transf_3"/>
    <property type="match status" value="1"/>
</dbReference>
<dbReference type="PANTHER" id="PTHR23028">
    <property type="entry name" value="ACETYLTRANSFERASE"/>
    <property type="match status" value="1"/>
</dbReference>
<reference evidence="4 5" key="1">
    <citation type="submission" date="2020-07" db="EMBL/GenBank/DDBJ databases">
        <title>non toxigenic Corynebacterium sp. nov from a clinical source.</title>
        <authorList>
            <person name="Bernier A.-M."/>
            <person name="Bernard K."/>
        </authorList>
    </citation>
    <scope>NUCLEOTIDE SEQUENCE [LARGE SCALE GENOMIC DNA]</scope>
    <source>
        <strain evidence="5">NML 93-0612</strain>
    </source>
</reference>
<feature type="compositionally biased region" description="Basic and acidic residues" evidence="1">
    <location>
        <begin position="330"/>
        <end position="343"/>
    </location>
</feature>
<keyword evidence="4" id="KW-0808">Transferase</keyword>
<feature type="transmembrane region" description="Helical" evidence="2">
    <location>
        <begin position="191"/>
        <end position="211"/>
    </location>
</feature>